<dbReference type="InterPro" id="IPR027417">
    <property type="entry name" value="P-loop_NTPase"/>
</dbReference>
<dbReference type="GO" id="GO:0005524">
    <property type="term" value="F:ATP binding"/>
    <property type="evidence" value="ECO:0007669"/>
    <property type="project" value="UniProtKB-KW"/>
</dbReference>
<keyword evidence="3" id="KW-0067">ATP-binding</keyword>
<feature type="domain" description="AAA+ ATPase" evidence="4">
    <location>
        <begin position="34"/>
        <end position="154"/>
    </location>
</feature>
<dbReference type="SUPFAM" id="SSF52540">
    <property type="entry name" value="P-loop containing nucleoside triphosphate hydrolases"/>
    <property type="match status" value="1"/>
</dbReference>
<dbReference type="GO" id="GO:0005663">
    <property type="term" value="C:DNA replication factor C complex"/>
    <property type="evidence" value="ECO:0007669"/>
    <property type="project" value="TreeGrafter"/>
</dbReference>
<dbReference type="EMBL" id="MN739993">
    <property type="protein sequence ID" value="QHT81834.1"/>
    <property type="molecule type" value="Genomic_DNA"/>
</dbReference>
<evidence type="ECO:0000259" key="4">
    <source>
        <dbReference type="SMART" id="SM00382"/>
    </source>
</evidence>
<evidence type="ECO:0000256" key="2">
    <source>
        <dbReference type="ARBA" id="ARBA00022741"/>
    </source>
</evidence>
<dbReference type="GO" id="GO:0005634">
    <property type="term" value="C:nucleus"/>
    <property type="evidence" value="ECO:0007669"/>
    <property type="project" value="TreeGrafter"/>
</dbReference>
<sequence length="285" mass="33936">MLPWVEKHRPGTLDEMMMDEPTRTLFRRMIETKTFPHMLFYGPPGTGKTSTILCILQQLKQTEPELNVIHLNASDDRGVDIIRNQIQTFIQSKGFLKGMRFIVLDEIDSMTKQAQQCLLTLILNTRVRFCLICNYLSKLIQPLRDYVLLIPFHNQSYDRTYLKTLMRKENLALTDEVLDDIVYTYYPDMRSCVNCLQVYQSIPYPILEKKYITHALEQYDKNELAAYLKDRNKKEFFQRMFLSMVDYNLTSELVTRMHKFILLKQDLDYFDEYIMKEFVRLNPSV</sequence>
<dbReference type="PANTHER" id="PTHR11669">
    <property type="entry name" value="REPLICATION FACTOR C / DNA POLYMERASE III GAMMA-TAU SUBUNIT"/>
    <property type="match status" value="1"/>
</dbReference>
<dbReference type="AlphaFoldDB" id="A0A6C0HN60"/>
<reference evidence="5" key="1">
    <citation type="journal article" date="2020" name="Nature">
        <title>Giant virus diversity and host interactions through global metagenomics.</title>
        <authorList>
            <person name="Schulz F."/>
            <person name="Roux S."/>
            <person name="Paez-Espino D."/>
            <person name="Jungbluth S."/>
            <person name="Walsh D.A."/>
            <person name="Denef V.J."/>
            <person name="McMahon K.D."/>
            <person name="Konstantinidis K.T."/>
            <person name="Eloe-Fadrosh E.A."/>
            <person name="Kyrpides N.C."/>
            <person name="Woyke T."/>
        </authorList>
    </citation>
    <scope>NUCLEOTIDE SEQUENCE</scope>
    <source>
        <strain evidence="5">GVMAG-M-3300023184-160</strain>
    </source>
</reference>
<organism evidence="5">
    <name type="scientific">viral metagenome</name>
    <dbReference type="NCBI Taxonomy" id="1070528"/>
    <lineage>
        <taxon>unclassified sequences</taxon>
        <taxon>metagenomes</taxon>
        <taxon>organismal metagenomes</taxon>
    </lineage>
</organism>
<dbReference type="GO" id="GO:0016887">
    <property type="term" value="F:ATP hydrolysis activity"/>
    <property type="evidence" value="ECO:0007669"/>
    <property type="project" value="InterPro"/>
</dbReference>
<dbReference type="GO" id="GO:0003689">
    <property type="term" value="F:DNA clamp loader activity"/>
    <property type="evidence" value="ECO:0007669"/>
    <property type="project" value="TreeGrafter"/>
</dbReference>
<dbReference type="Gene3D" id="3.40.50.300">
    <property type="entry name" value="P-loop containing nucleotide triphosphate hydrolases"/>
    <property type="match status" value="1"/>
</dbReference>
<dbReference type="GO" id="GO:0006261">
    <property type="term" value="P:DNA-templated DNA replication"/>
    <property type="evidence" value="ECO:0007669"/>
    <property type="project" value="TreeGrafter"/>
</dbReference>
<dbReference type="InterPro" id="IPR050238">
    <property type="entry name" value="DNA_Rep/Repair_Clamp_Loader"/>
</dbReference>
<dbReference type="InterPro" id="IPR003959">
    <property type="entry name" value="ATPase_AAA_core"/>
</dbReference>
<keyword evidence="2" id="KW-0547">Nucleotide-binding</keyword>
<proteinExistence type="predicted"/>
<accession>A0A6C0HN60</accession>
<evidence type="ECO:0000256" key="1">
    <source>
        <dbReference type="ARBA" id="ARBA00022705"/>
    </source>
</evidence>
<keyword evidence="1" id="KW-0235">DNA replication</keyword>
<dbReference type="PANTHER" id="PTHR11669:SF20">
    <property type="entry name" value="REPLICATION FACTOR C SUBUNIT 4"/>
    <property type="match status" value="1"/>
</dbReference>
<evidence type="ECO:0000313" key="5">
    <source>
        <dbReference type="EMBL" id="QHT81834.1"/>
    </source>
</evidence>
<dbReference type="GO" id="GO:0006281">
    <property type="term" value="P:DNA repair"/>
    <property type="evidence" value="ECO:0007669"/>
    <property type="project" value="TreeGrafter"/>
</dbReference>
<dbReference type="Gene3D" id="1.10.8.60">
    <property type="match status" value="1"/>
</dbReference>
<name>A0A6C0HN60_9ZZZZ</name>
<protein>
    <recommendedName>
        <fullName evidence="4">AAA+ ATPase domain-containing protein</fullName>
    </recommendedName>
</protein>
<dbReference type="CDD" id="cd00009">
    <property type="entry name" value="AAA"/>
    <property type="match status" value="1"/>
</dbReference>
<dbReference type="Pfam" id="PF00004">
    <property type="entry name" value="AAA"/>
    <property type="match status" value="1"/>
</dbReference>
<evidence type="ECO:0000256" key="3">
    <source>
        <dbReference type="ARBA" id="ARBA00022840"/>
    </source>
</evidence>
<dbReference type="SMART" id="SM00382">
    <property type="entry name" value="AAA"/>
    <property type="match status" value="1"/>
</dbReference>
<dbReference type="InterPro" id="IPR003593">
    <property type="entry name" value="AAA+_ATPase"/>
</dbReference>